<protein>
    <recommendedName>
        <fullName evidence="5">Peptidyl-prolyl cis-trans isomerase</fullName>
        <shortName evidence="5">PPIase</shortName>
        <ecNumber evidence="5">5.2.1.8</ecNumber>
    </recommendedName>
</protein>
<evidence type="ECO:0000256" key="1">
    <source>
        <dbReference type="ARBA" id="ARBA00002388"/>
    </source>
</evidence>
<dbReference type="InterPro" id="IPR020892">
    <property type="entry name" value="Cyclophilin-type_PPIase_CS"/>
</dbReference>
<dbReference type="Gene3D" id="2.40.100.10">
    <property type="entry name" value="Cyclophilin-like"/>
    <property type="match status" value="1"/>
</dbReference>
<evidence type="ECO:0000313" key="8">
    <source>
        <dbReference type="Proteomes" id="UP000002943"/>
    </source>
</evidence>
<keyword evidence="5" id="KW-0732">Signal</keyword>
<gene>
    <name evidence="7" type="ORF">VIBC2010_03110</name>
</gene>
<dbReference type="InterPro" id="IPR044665">
    <property type="entry name" value="E_coli_cyclophilin_A-like"/>
</dbReference>
<dbReference type="GO" id="GO:0003755">
    <property type="term" value="F:peptidyl-prolyl cis-trans isomerase activity"/>
    <property type="evidence" value="ECO:0007669"/>
    <property type="project" value="UniProtKB-UniRule"/>
</dbReference>
<feature type="signal peptide" evidence="5">
    <location>
        <begin position="1"/>
        <end position="18"/>
    </location>
</feature>
<dbReference type="AlphaFoldDB" id="E3BFC1"/>
<evidence type="ECO:0000259" key="6">
    <source>
        <dbReference type="PROSITE" id="PS50072"/>
    </source>
</evidence>
<reference evidence="7 8" key="1">
    <citation type="journal article" date="2012" name="Int. J. Syst. Evol. Microbiol.">
        <title>Vibrio caribbeanicus sp. nov., isolated from the marine sponge Scleritoderma cyanea.</title>
        <authorList>
            <person name="Hoffmann M."/>
            <person name="Monday S.R."/>
            <person name="Allard M.W."/>
            <person name="Strain E.A."/>
            <person name="Whittaker P."/>
            <person name="Naum M."/>
            <person name="McCarthy P.J."/>
            <person name="Lopez J.V."/>
            <person name="Fischer M."/>
            <person name="Brown E.W."/>
        </authorList>
    </citation>
    <scope>NUCLEOTIDE SEQUENCE [LARGE SCALE GENOMIC DNA]</scope>
    <source>
        <strain evidence="7 8">ATCC BAA-2122</strain>
    </source>
</reference>
<dbReference type="RefSeq" id="WP_009599588.1">
    <property type="nucleotide sequence ID" value="NZ_AEIU01000019.1"/>
</dbReference>
<comment type="catalytic activity">
    <reaction evidence="5">
        <text>[protein]-peptidylproline (omega=180) = [protein]-peptidylproline (omega=0)</text>
        <dbReference type="Rhea" id="RHEA:16237"/>
        <dbReference type="Rhea" id="RHEA-COMP:10747"/>
        <dbReference type="Rhea" id="RHEA-COMP:10748"/>
        <dbReference type="ChEBI" id="CHEBI:83833"/>
        <dbReference type="ChEBI" id="CHEBI:83834"/>
        <dbReference type="EC" id="5.2.1.8"/>
    </reaction>
</comment>
<comment type="function">
    <text evidence="1 5">PPIases accelerate the folding of proteins. It catalyzes the cis-trans isomerization of proline imidic peptide bonds in oligopeptides.</text>
</comment>
<dbReference type="eggNOG" id="COG0652">
    <property type="taxonomic scope" value="Bacteria"/>
</dbReference>
<dbReference type="PROSITE" id="PS00170">
    <property type="entry name" value="CSA_PPIASE_1"/>
    <property type="match status" value="1"/>
</dbReference>
<name>E3BFC1_9VIBR</name>
<sequence length="181" mass="19930">MLRIALACLVLLSHVAFAGQKVQFETNLGNFVVELNNEKAPKTVANFLSYVKDGSYVGSIFHRVIPNFMAQGGGFDKSMKPLKTLDPIVNEASNGLKNNQATIAMARTSNPNSATRQFFINLKDNHFLDHSTGKDGYAVFGKVIKGFETIQKMSTIKTQSVGRYQDVPSETITIQKVTVLK</sequence>
<feature type="domain" description="PPIase cyclophilin-type" evidence="6">
    <location>
        <begin position="25"/>
        <end position="179"/>
    </location>
</feature>
<keyword evidence="3 5" id="KW-0697">Rotamase</keyword>
<organism evidence="7 8">
    <name type="scientific">Vibrio caribbeanicus ATCC BAA-2122</name>
    <dbReference type="NCBI Taxonomy" id="796620"/>
    <lineage>
        <taxon>Bacteria</taxon>
        <taxon>Pseudomonadati</taxon>
        <taxon>Pseudomonadota</taxon>
        <taxon>Gammaproteobacteria</taxon>
        <taxon>Vibrionales</taxon>
        <taxon>Vibrionaceae</taxon>
        <taxon>Vibrio</taxon>
    </lineage>
</organism>
<dbReference type="EC" id="5.2.1.8" evidence="5"/>
<dbReference type="InterPro" id="IPR002130">
    <property type="entry name" value="Cyclophilin-type_PPIase_dom"/>
</dbReference>
<comment type="similarity">
    <text evidence="2 5">Belongs to the cyclophilin-type PPIase family.</text>
</comment>
<evidence type="ECO:0000256" key="3">
    <source>
        <dbReference type="ARBA" id="ARBA00023110"/>
    </source>
</evidence>
<dbReference type="Pfam" id="PF00160">
    <property type="entry name" value="Pro_isomerase"/>
    <property type="match status" value="1"/>
</dbReference>
<dbReference type="Proteomes" id="UP000002943">
    <property type="component" value="Unassembled WGS sequence"/>
</dbReference>
<dbReference type="OrthoDB" id="9807797at2"/>
<dbReference type="SUPFAM" id="SSF50891">
    <property type="entry name" value="Cyclophilin-like"/>
    <property type="match status" value="1"/>
</dbReference>
<accession>E3BFC1</accession>
<dbReference type="CDD" id="cd01920">
    <property type="entry name" value="cyclophilin_EcCYP_like"/>
    <property type="match status" value="1"/>
</dbReference>
<evidence type="ECO:0000256" key="5">
    <source>
        <dbReference type="RuleBase" id="RU363019"/>
    </source>
</evidence>
<comment type="caution">
    <text evidence="7">The sequence shown here is derived from an EMBL/GenBank/DDBJ whole genome shotgun (WGS) entry which is preliminary data.</text>
</comment>
<dbReference type="InterPro" id="IPR024936">
    <property type="entry name" value="Cyclophilin-type_PPIase"/>
</dbReference>
<evidence type="ECO:0000256" key="2">
    <source>
        <dbReference type="ARBA" id="ARBA00007365"/>
    </source>
</evidence>
<dbReference type="GO" id="GO:0006457">
    <property type="term" value="P:protein folding"/>
    <property type="evidence" value="ECO:0007669"/>
    <property type="project" value="InterPro"/>
</dbReference>
<dbReference type="STRING" id="796620.VIBC2010_03110"/>
<evidence type="ECO:0000313" key="7">
    <source>
        <dbReference type="EMBL" id="EFP98233.1"/>
    </source>
</evidence>
<keyword evidence="4 5" id="KW-0413">Isomerase</keyword>
<dbReference type="PANTHER" id="PTHR43246">
    <property type="entry name" value="PEPTIDYL-PROLYL CIS-TRANS ISOMERASE CYP38, CHLOROPLASTIC"/>
    <property type="match status" value="1"/>
</dbReference>
<feature type="chain" id="PRO_5006523882" description="Peptidyl-prolyl cis-trans isomerase" evidence="5">
    <location>
        <begin position="19"/>
        <end position="181"/>
    </location>
</feature>
<dbReference type="PIRSF" id="PIRSF001467">
    <property type="entry name" value="Peptidylpro_ismrse"/>
    <property type="match status" value="1"/>
</dbReference>
<dbReference type="EMBL" id="AEIU01000019">
    <property type="protein sequence ID" value="EFP98233.1"/>
    <property type="molecule type" value="Genomic_DNA"/>
</dbReference>
<proteinExistence type="inferred from homology"/>
<dbReference type="InterPro" id="IPR029000">
    <property type="entry name" value="Cyclophilin-like_dom_sf"/>
</dbReference>
<dbReference type="PROSITE" id="PS50072">
    <property type="entry name" value="CSA_PPIASE_2"/>
    <property type="match status" value="1"/>
</dbReference>
<dbReference type="PRINTS" id="PR00153">
    <property type="entry name" value="CSAPPISMRASE"/>
</dbReference>
<keyword evidence="8" id="KW-1185">Reference proteome</keyword>
<evidence type="ECO:0000256" key="4">
    <source>
        <dbReference type="ARBA" id="ARBA00023235"/>
    </source>
</evidence>